<gene>
    <name evidence="2" type="ORF">DGAL_LOCUS7096</name>
</gene>
<dbReference type="Proteomes" id="UP000789390">
    <property type="component" value="Unassembled WGS sequence"/>
</dbReference>
<sequence length="1018" mass="114569">MNADSGVGGSGSIFKRNPFQRWTRSFRQRFGGSPREERISNTQRPDGGVGIREQQVVPGTLLTHDNWFPSTVVSDNQRNGWEEEVEATEQFDNSNESLLGVRQTEDQEDGQGNQEALIGDETRDILSYNNLLEQARAIVDIPIPIESEANRDQRTDLELELEITSGEGNRQWFFQTYGKKRITEVPRDEIIFELQYLLKSNRRETLTDREVEYALRALLLTEPTIVTPVELFKHCNLLTDYDYSDSEYESATTSVSEEGEVERILENPTVCEPSDHSLAAAVNIVPTQVLPDLNSITVAQPSVGTNPLADCTKLTDNTRSVHLTCKPISHLPILTSPSAASTAQSKPNFIAATIPQVGYSQPTMNFGTSPLTSTPFNKPSVQSRRVSFNPGTTSTQITNPQGARPKTQLVAVKPDISISMYAKELSRLLASGMDYDKASNAADSIVRQVMANTTTSSSSYLASNIPSTVHGYTPPIVPGSLGLTANTRTQSIPQSPAYNSQIKHHIPGLPSAAPLKTNLTFPINQNRERSGRFDDWMAHLESVLVLGDFEESRKVVLLRSKLYGEAADEFDNFKLENPIRAQSYTSIKERLHKLFHSTETRSKQSVEFHNMQREPEENMRRYANRIRKAFSLAYPLTSILDKATSHSREQIMMDRFLEGLSFDVQTRLKYKEFGSFEKLIEKAEMTAMAVEEAQVRNRLNAFQSRNEEPNRDLDKIADALERLNTKVESNTFKNDLEKRIEKMQAQLSAQKIGEPTKQAIVKLEKIRSISPATVVRPMENKEAGKFTKEVDVDLFSINDKRLVTEGKITVNFVVADETPHQLLEQEFIIVDGIVENCVLGRDALYQHHFVYNGRKQTIYRVPEIDHFQEKETPFVIARPLRIPRYSSCVLESGKEEAQVPHSTCHFVKCTNIPTGLDLEPFVSIAPSRSFRVVAINRTNKTIFLPRLTVLGTLSTNKNARASALTIASCHSSPVSVDMSLIEAALPDLEEDIKNKRMVYYVDTTNQHQRKDDRLHKAK</sequence>
<protein>
    <submittedName>
        <fullName evidence="2">Uncharacterized protein</fullName>
    </submittedName>
</protein>
<organism evidence="2 3">
    <name type="scientific">Daphnia galeata</name>
    <dbReference type="NCBI Taxonomy" id="27404"/>
    <lineage>
        <taxon>Eukaryota</taxon>
        <taxon>Metazoa</taxon>
        <taxon>Ecdysozoa</taxon>
        <taxon>Arthropoda</taxon>
        <taxon>Crustacea</taxon>
        <taxon>Branchiopoda</taxon>
        <taxon>Diplostraca</taxon>
        <taxon>Cladocera</taxon>
        <taxon>Anomopoda</taxon>
        <taxon>Daphniidae</taxon>
        <taxon>Daphnia</taxon>
    </lineage>
</organism>
<feature type="region of interest" description="Disordered" evidence="1">
    <location>
        <begin position="374"/>
        <end position="403"/>
    </location>
</feature>
<feature type="region of interest" description="Disordered" evidence="1">
    <location>
        <begin position="28"/>
        <end position="51"/>
    </location>
</feature>
<dbReference type="PANTHER" id="PTHR33223">
    <property type="entry name" value="CCHC-TYPE DOMAIN-CONTAINING PROTEIN"/>
    <property type="match status" value="1"/>
</dbReference>
<evidence type="ECO:0000256" key="1">
    <source>
        <dbReference type="SAM" id="MobiDB-lite"/>
    </source>
</evidence>
<accession>A0A8J2RKV6</accession>
<dbReference type="OrthoDB" id="6398230at2759"/>
<comment type="caution">
    <text evidence="2">The sequence shown here is derived from an EMBL/GenBank/DDBJ whole genome shotgun (WGS) entry which is preliminary data.</text>
</comment>
<feature type="compositionally biased region" description="Polar residues" evidence="1">
    <location>
        <begin position="374"/>
        <end position="401"/>
    </location>
</feature>
<reference evidence="2" key="1">
    <citation type="submission" date="2021-11" db="EMBL/GenBank/DDBJ databases">
        <authorList>
            <person name="Schell T."/>
        </authorList>
    </citation>
    <scope>NUCLEOTIDE SEQUENCE</scope>
    <source>
        <strain evidence="2">M5</strain>
    </source>
</reference>
<dbReference type="AlphaFoldDB" id="A0A8J2RKV6"/>
<evidence type="ECO:0000313" key="3">
    <source>
        <dbReference type="Proteomes" id="UP000789390"/>
    </source>
</evidence>
<evidence type="ECO:0000313" key="2">
    <source>
        <dbReference type="EMBL" id="CAH0104327.1"/>
    </source>
</evidence>
<name>A0A8J2RKV6_9CRUS</name>
<dbReference type="EMBL" id="CAKKLH010000135">
    <property type="protein sequence ID" value="CAH0104327.1"/>
    <property type="molecule type" value="Genomic_DNA"/>
</dbReference>
<proteinExistence type="predicted"/>
<dbReference type="PANTHER" id="PTHR33223:SF6">
    <property type="entry name" value="CCHC-TYPE DOMAIN-CONTAINING PROTEIN"/>
    <property type="match status" value="1"/>
</dbReference>
<keyword evidence="3" id="KW-1185">Reference proteome</keyword>